<feature type="compositionally biased region" description="Low complexity" evidence="6">
    <location>
        <begin position="1"/>
        <end position="30"/>
    </location>
</feature>
<keyword evidence="2" id="KW-0479">Metal-binding</keyword>
<dbReference type="Pfam" id="PF04082">
    <property type="entry name" value="Fungal_trans"/>
    <property type="match status" value="1"/>
</dbReference>
<evidence type="ECO:0000256" key="2">
    <source>
        <dbReference type="ARBA" id="ARBA00022723"/>
    </source>
</evidence>
<dbReference type="PANTHER" id="PTHR47338:SF5">
    <property type="entry name" value="ZN(II)2CYS6 TRANSCRIPTION FACTOR (EUROFUNG)"/>
    <property type="match status" value="1"/>
</dbReference>
<dbReference type="STRING" id="50990.A0A4Y7Q9U8"/>
<feature type="region of interest" description="Disordered" evidence="6">
    <location>
        <begin position="1"/>
        <end position="46"/>
    </location>
</feature>
<name>A0A4Y7Q9U8_9AGAM</name>
<dbReference type="EMBL" id="ML170168">
    <property type="protein sequence ID" value="TDL24071.1"/>
    <property type="molecule type" value="Genomic_DNA"/>
</dbReference>
<feature type="region of interest" description="Disordered" evidence="6">
    <location>
        <begin position="645"/>
        <end position="795"/>
    </location>
</feature>
<organism evidence="8 9">
    <name type="scientific">Rickenella mellea</name>
    <dbReference type="NCBI Taxonomy" id="50990"/>
    <lineage>
        <taxon>Eukaryota</taxon>
        <taxon>Fungi</taxon>
        <taxon>Dikarya</taxon>
        <taxon>Basidiomycota</taxon>
        <taxon>Agaricomycotina</taxon>
        <taxon>Agaricomycetes</taxon>
        <taxon>Hymenochaetales</taxon>
        <taxon>Rickenellaceae</taxon>
        <taxon>Rickenella</taxon>
    </lineage>
</organism>
<evidence type="ECO:0000256" key="5">
    <source>
        <dbReference type="ARBA" id="ARBA00023242"/>
    </source>
</evidence>
<evidence type="ECO:0000256" key="1">
    <source>
        <dbReference type="ARBA" id="ARBA00004123"/>
    </source>
</evidence>
<evidence type="ECO:0000256" key="3">
    <source>
        <dbReference type="ARBA" id="ARBA00023015"/>
    </source>
</evidence>
<dbReference type="GO" id="GO:0005634">
    <property type="term" value="C:nucleus"/>
    <property type="evidence" value="ECO:0007669"/>
    <property type="project" value="UniProtKB-SubCell"/>
</dbReference>
<dbReference type="AlphaFoldDB" id="A0A4Y7Q9U8"/>
<dbReference type="OrthoDB" id="2123952at2759"/>
<evidence type="ECO:0000256" key="6">
    <source>
        <dbReference type="SAM" id="MobiDB-lite"/>
    </source>
</evidence>
<dbReference type="VEuPathDB" id="FungiDB:BD410DRAFT_786763"/>
<protein>
    <recommendedName>
        <fullName evidence="7">Zn(2)-C6 fungal-type domain-containing protein</fullName>
    </recommendedName>
</protein>
<evidence type="ECO:0000259" key="7">
    <source>
        <dbReference type="PROSITE" id="PS50048"/>
    </source>
</evidence>
<dbReference type="GO" id="GO:0006351">
    <property type="term" value="P:DNA-templated transcription"/>
    <property type="evidence" value="ECO:0007669"/>
    <property type="project" value="InterPro"/>
</dbReference>
<feature type="compositionally biased region" description="Low complexity" evidence="6">
    <location>
        <begin position="770"/>
        <end position="783"/>
    </location>
</feature>
<dbReference type="PROSITE" id="PS00463">
    <property type="entry name" value="ZN2_CY6_FUNGAL_1"/>
    <property type="match status" value="1"/>
</dbReference>
<dbReference type="GO" id="GO:0003677">
    <property type="term" value="F:DNA binding"/>
    <property type="evidence" value="ECO:0007669"/>
    <property type="project" value="InterPro"/>
</dbReference>
<accession>A0A4Y7Q9U8</accession>
<dbReference type="InterPro" id="IPR001138">
    <property type="entry name" value="Zn2Cys6_DnaBD"/>
</dbReference>
<dbReference type="Pfam" id="PF00172">
    <property type="entry name" value="Zn_clus"/>
    <property type="match status" value="1"/>
</dbReference>
<dbReference type="PROSITE" id="PS50048">
    <property type="entry name" value="ZN2_CY6_FUNGAL_2"/>
    <property type="match status" value="1"/>
</dbReference>
<dbReference type="Proteomes" id="UP000294933">
    <property type="component" value="Unassembled WGS sequence"/>
</dbReference>
<evidence type="ECO:0000256" key="4">
    <source>
        <dbReference type="ARBA" id="ARBA00023163"/>
    </source>
</evidence>
<feature type="compositionally biased region" description="Polar residues" evidence="6">
    <location>
        <begin position="175"/>
        <end position="188"/>
    </location>
</feature>
<evidence type="ECO:0000313" key="9">
    <source>
        <dbReference type="Proteomes" id="UP000294933"/>
    </source>
</evidence>
<proteinExistence type="predicted"/>
<comment type="subcellular location">
    <subcellularLocation>
        <location evidence="1">Nucleus</location>
    </subcellularLocation>
</comment>
<dbReference type="CDD" id="cd12148">
    <property type="entry name" value="fungal_TF_MHR"/>
    <property type="match status" value="1"/>
</dbReference>
<keyword evidence="3" id="KW-0805">Transcription regulation</keyword>
<reference evidence="8 9" key="1">
    <citation type="submission" date="2018-06" db="EMBL/GenBank/DDBJ databases">
        <title>A transcriptomic atlas of mushroom development highlights an independent origin of complex multicellularity.</title>
        <authorList>
            <consortium name="DOE Joint Genome Institute"/>
            <person name="Krizsan K."/>
            <person name="Almasi E."/>
            <person name="Merenyi Z."/>
            <person name="Sahu N."/>
            <person name="Viragh M."/>
            <person name="Koszo T."/>
            <person name="Mondo S."/>
            <person name="Kiss B."/>
            <person name="Balint B."/>
            <person name="Kues U."/>
            <person name="Barry K."/>
            <person name="Hegedus J.C."/>
            <person name="Henrissat B."/>
            <person name="Johnson J."/>
            <person name="Lipzen A."/>
            <person name="Ohm R."/>
            <person name="Nagy I."/>
            <person name="Pangilinan J."/>
            <person name="Yan J."/>
            <person name="Xiong Y."/>
            <person name="Grigoriev I.V."/>
            <person name="Hibbett D.S."/>
            <person name="Nagy L.G."/>
        </authorList>
    </citation>
    <scope>NUCLEOTIDE SEQUENCE [LARGE SCALE GENOMIC DNA]</scope>
    <source>
        <strain evidence="8 9">SZMC22713</strain>
    </source>
</reference>
<gene>
    <name evidence="8" type="ORF">BD410DRAFT_786763</name>
</gene>
<keyword evidence="4" id="KW-0804">Transcription</keyword>
<dbReference type="InterPro" id="IPR007219">
    <property type="entry name" value="XnlR_reg_dom"/>
</dbReference>
<feature type="domain" description="Zn(2)-C6 fungal-type" evidence="7">
    <location>
        <begin position="57"/>
        <end position="86"/>
    </location>
</feature>
<keyword evidence="9" id="KW-1185">Reference proteome</keyword>
<feature type="region of interest" description="Disordered" evidence="6">
    <location>
        <begin position="93"/>
        <end position="127"/>
    </location>
</feature>
<dbReference type="GO" id="GO:0000981">
    <property type="term" value="F:DNA-binding transcription factor activity, RNA polymerase II-specific"/>
    <property type="evidence" value="ECO:0007669"/>
    <property type="project" value="InterPro"/>
</dbReference>
<feature type="compositionally biased region" description="Polar residues" evidence="6">
    <location>
        <begin position="728"/>
        <end position="743"/>
    </location>
</feature>
<keyword evidence="5" id="KW-0539">Nucleus</keyword>
<dbReference type="SUPFAM" id="SSF57701">
    <property type="entry name" value="Zn2/Cys6 DNA-binding domain"/>
    <property type="match status" value="1"/>
</dbReference>
<dbReference type="SMART" id="SM00066">
    <property type="entry name" value="GAL4"/>
    <property type="match status" value="1"/>
</dbReference>
<dbReference type="InterPro" id="IPR036864">
    <property type="entry name" value="Zn2-C6_fun-type_DNA-bd_sf"/>
</dbReference>
<dbReference type="PANTHER" id="PTHR47338">
    <property type="entry name" value="ZN(II)2CYS6 TRANSCRIPTION FACTOR (EUROFUNG)-RELATED"/>
    <property type="match status" value="1"/>
</dbReference>
<evidence type="ECO:0000313" key="8">
    <source>
        <dbReference type="EMBL" id="TDL24071.1"/>
    </source>
</evidence>
<dbReference type="InterPro" id="IPR050815">
    <property type="entry name" value="TF_fung"/>
</dbReference>
<dbReference type="GO" id="GO:0008270">
    <property type="term" value="F:zinc ion binding"/>
    <property type="evidence" value="ECO:0007669"/>
    <property type="project" value="InterPro"/>
</dbReference>
<feature type="compositionally biased region" description="Pro residues" evidence="6">
    <location>
        <begin position="704"/>
        <end position="724"/>
    </location>
</feature>
<dbReference type="CDD" id="cd00067">
    <property type="entry name" value="GAL4"/>
    <property type="match status" value="1"/>
</dbReference>
<sequence>MSTNPFTNPTSGPSSSPYPGSSSNNPPTSSLLTEETERANLSTAVFKGPKRKRLVKACDACHKSKRRCDGTAPCSNCYFASKDCKYTDASGNPVPAPNAGRPQRFAVPTDPDLSPPSGAGQAVPQPYPAGAFDIIESPYLSPQDPAEIHSAPRKRLRWEHDSRGIPIVLPPPVSQVGTSASTSQNQTGDPSIIRELTSLFFAHCHPHRLIIHQVSFYMDLSLDCVPLYLVNSICAMAAPFSSNPRIQMSPRRFAGHPFAQAARSQLFDENRNFVGTRTLYTAQALCLLQMYDLALSTAENTVPLFDYTFRILEELGVRKPDNPIPSSPPPPDQRKRSIERECIRRVYSLIHLTILLSSAFGQTLIIGGTQDPTVRLPCDETCFELSTHSSLPEYLTTSPPKTAFSSEFGQLIRLANIFLELEKFNTDANPDTRFIFDSESKLQAWVFGLADHLIFSRENLNQHMTLWETTSSTSAWCFCYMHILHAYCSLLVIDMKRSHYRRQGQPDEGQYLDRVSVIISALGVRGRNSPFMGIITRFLYYAPLGYAHADSNDDFSIPERYHVIRKELEVWVAGFEELWGPRAFNSWTSPRLPGVSTILHQSSLTSGLGTTLSSNVPISEPIQALSSQNQYPSLAQSINDLHLQSSAGTSDESRTDTGRWNLDSFVDPALRGRTTRAPTRHPEVSPQGLPSLKASGLLETWGPPEEPPPPPSRGAASPPLPPWLSSPTRNEPPSQVRRSTSASAALRHHRSRSPSQSVSPYPPPQSFTLSGQHSSASSGGASARPWLSGEPPLDE</sequence>
<dbReference type="Gene3D" id="4.10.240.10">
    <property type="entry name" value="Zn(2)-C6 fungal-type DNA-binding domain"/>
    <property type="match status" value="1"/>
</dbReference>
<feature type="region of interest" description="Disordered" evidence="6">
    <location>
        <begin position="169"/>
        <end position="188"/>
    </location>
</feature>